<keyword evidence="1" id="KW-0805">Transcription regulation</keyword>
<gene>
    <name evidence="6" type="ORF">GO986_16020</name>
</gene>
<dbReference type="Gene3D" id="1.10.357.10">
    <property type="entry name" value="Tetracycline Repressor, domain 2"/>
    <property type="match status" value="1"/>
</dbReference>
<feature type="DNA-binding region" description="H-T-H motif" evidence="4">
    <location>
        <begin position="41"/>
        <end position="60"/>
    </location>
</feature>
<keyword evidence="2 4" id="KW-0238">DNA-binding</keyword>
<keyword evidence="7" id="KW-1185">Reference proteome</keyword>
<proteinExistence type="predicted"/>
<evidence type="ECO:0000313" key="7">
    <source>
        <dbReference type="Proteomes" id="UP000483286"/>
    </source>
</evidence>
<dbReference type="SUPFAM" id="SSF46689">
    <property type="entry name" value="Homeodomain-like"/>
    <property type="match status" value="1"/>
</dbReference>
<dbReference type="PROSITE" id="PS50977">
    <property type="entry name" value="HTH_TETR_2"/>
    <property type="match status" value="1"/>
</dbReference>
<evidence type="ECO:0000256" key="1">
    <source>
        <dbReference type="ARBA" id="ARBA00023015"/>
    </source>
</evidence>
<dbReference type="Proteomes" id="UP000483286">
    <property type="component" value="Unassembled WGS sequence"/>
</dbReference>
<dbReference type="PRINTS" id="PR00455">
    <property type="entry name" value="HTHTETR"/>
</dbReference>
<dbReference type="Pfam" id="PF00440">
    <property type="entry name" value="TetR_N"/>
    <property type="match status" value="1"/>
</dbReference>
<dbReference type="InterPro" id="IPR009057">
    <property type="entry name" value="Homeodomain-like_sf"/>
</dbReference>
<dbReference type="GO" id="GO:0003700">
    <property type="term" value="F:DNA-binding transcription factor activity"/>
    <property type="evidence" value="ECO:0007669"/>
    <property type="project" value="TreeGrafter"/>
</dbReference>
<sequence length="206" mass="22239">MTTNELHSKEPSGKRVDARRNAQTVLDAAAELFVTFGVDVPVRDIAARAGVGTGTLYRHFPTRADLIVAVYRHQVDTCAEVGEDLLRSAAPYAALKQWIHLFADFLITKQGLASVMQSTDPSYSALHTYFLERLVPVGAQLIGAAAAASKIRRDVTAFELLRGVGNLCIGAGSTPDYSARRLIDVLLDGLCSIPLEDSVSEVAVRQ</sequence>
<dbReference type="RefSeq" id="WP_157460312.1">
    <property type="nucleotide sequence ID" value="NZ_WQLB01000025.1"/>
</dbReference>
<keyword evidence="3" id="KW-0804">Transcription</keyword>
<dbReference type="AlphaFoldDB" id="A0A7C9HT23"/>
<comment type="caution">
    <text evidence="6">The sequence shown here is derived from an EMBL/GenBank/DDBJ whole genome shotgun (WGS) entry which is preliminary data.</text>
</comment>
<dbReference type="Pfam" id="PF21597">
    <property type="entry name" value="TetR_C_43"/>
    <property type="match status" value="1"/>
</dbReference>
<dbReference type="EMBL" id="WQLB01000025">
    <property type="protein sequence ID" value="MVN88252.1"/>
    <property type="molecule type" value="Genomic_DNA"/>
</dbReference>
<dbReference type="SUPFAM" id="SSF48498">
    <property type="entry name" value="Tetracyclin repressor-like, C-terminal domain"/>
    <property type="match status" value="1"/>
</dbReference>
<evidence type="ECO:0000256" key="3">
    <source>
        <dbReference type="ARBA" id="ARBA00023163"/>
    </source>
</evidence>
<evidence type="ECO:0000256" key="2">
    <source>
        <dbReference type="ARBA" id="ARBA00023125"/>
    </source>
</evidence>
<dbReference type="PANTHER" id="PTHR30055">
    <property type="entry name" value="HTH-TYPE TRANSCRIPTIONAL REGULATOR RUTR"/>
    <property type="match status" value="1"/>
</dbReference>
<dbReference type="InterPro" id="IPR036271">
    <property type="entry name" value="Tet_transcr_reg_TetR-rel_C_sf"/>
</dbReference>
<evidence type="ECO:0000259" key="5">
    <source>
        <dbReference type="PROSITE" id="PS50977"/>
    </source>
</evidence>
<protein>
    <submittedName>
        <fullName evidence="6">TetR family transcriptional regulator</fullName>
    </submittedName>
</protein>
<evidence type="ECO:0000313" key="6">
    <source>
        <dbReference type="EMBL" id="MVN88252.1"/>
    </source>
</evidence>
<feature type="domain" description="HTH tetR-type" evidence="5">
    <location>
        <begin position="19"/>
        <end position="78"/>
    </location>
</feature>
<reference evidence="6 7" key="1">
    <citation type="submission" date="2019-12" db="EMBL/GenBank/DDBJ databases">
        <title>Deinococcus sp. HMF7620 Genome sequencing and assembly.</title>
        <authorList>
            <person name="Kang H."/>
            <person name="Kim H."/>
            <person name="Joh K."/>
        </authorList>
    </citation>
    <scope>NUCLEOTIDE SEQUENCE [LARGE SCALE GENOMIC DNA]</scope>
    <source>
        <strain evidence="6 7">HMF7620</strain>
    </source>
</reference>
<dbReference type="InterPro" id="IPR001647">
    <property type="entry name" value="HTH_TetR"/>
</dbReference>
<evidence type="ECO:0000256" key="4">
    <source>
        <dbReference type="PROSITE-ProRule" id="PRU00335"/>
    </source>
</evidence>
<accession>A0A7C9HT23</accession>
<organism evidence="6 7">
    <name type="scientific">Deinococcus arboris</name>
    <dbReference type="NCBI Taxonomy" id="2682977"/>
    <lineage>
        <taxon>Bacteria</taxon>
        <taxon>Thermotogati</taxon>
        <taxon>Deinococcota</taxon>
        <taxon>Deinococci</taxon>
        <taxon>Deinococcales</taxon>
        <taxon>Deinococcaceae</taxon>
        <taxon>Deinococcus</taxon>
    </lineage>
</organism>
<dbReference type="InterPro" id="IPR049445">
    <property type="entry name" value="TetR_SbtR-like_C"/>
</dbReference>
<dbReference type="GO" id="GO:0000976">
    <property type="term" value="F:transcription cis-regulatory region binding"/>
    <property type="evidence" value="ECO:0007669"/>
    <property type="project" value="TreeGrafter"/>
</dbReference>
<dbReference type="InterPro" id="IPR050109">
    <property type="entry name" value="HTH-type_TetR-like_transc_reg"/>
</dbReference>
<dbReference type="PANTHER" id="PTHR30055:SF234">
    <property type="entry name" value="HTH-TYPE TRANSCRIPTIONAL REGULATOR BETI"/>
    <property type="match status" value="1"/>
</dbReference>
<name>A0A7C9HT23_9DEIO</name>